<evidence type="ECO:0008006" key="3">
    <source>
        <dbReference type="Google" id="ProtNLM"/>
    </source>
</evidence>
<dbReference type="Proteomes" id="UP000517916">
    <property type="component" value="Unassembled WGS sequence"/>
</dbReference>
<reference evidence="1 2" key="1">
    <citation type="submission" date="2020-08" db="EMBL/GenBank/DDBJ databases">
        <title>Genomic Encyclopedia of Archaeal and Bacterial Type Strains, Phase II (KMG-II): from individual species to whole genera.</title>
        <authorList>
            <person name="Goeker M."/>
        </authorList>
    </citation>
    <scope>NUCLEOTIDE SEQUENCE [LARGE SCALE GENOMIC DNA]</scope>
    <source>
        <strain evidence="1 2">DSM 43850</strain>
    </source>
</reference>
<organism evidence="1 2">
    <name type="scientific">Kutzneria viridogrisea</name>
    <dbReference type="NCBI Taxonomy" id="47990"/>
    <lineage>
        <taxon>Bacteria</taxon>
        <taxon>Bacillati</taxon>
        <taxon>Actinomycetota</taxon>
        <taxon>Actinomycetes</taxon>
        <taxon>Pseudonocardiales</taxon>
        <taxon>Pseudonocardiaceae</taxon>
        <taxon>Kutzneria</taxon>
    </lineage>
</organism>
<dbReference type="EMBL" id="JACJID010000011">
    <property type="protein sequence ID" value="MBA8932129.1"/>
    <property type="molecule type" value="Genomic_DNA"/>
</dbReference>
<keyword evidence="2" id="KW-1185">Reference proteome</keyword>
<comment type="caution">
    <text evidence="1">The sequence shown here is derived from an EMBL/GenBank/DDBJ whole genome shotgun (WGS) entry which is preliminary data.</text>
</comment>
<accession>A0ABR6BZ00</accession>
<evidence type="ECO:0000313" key="1">
    <source>
        <dbReference type="EMBL" id="MBA8932129.1"/>
    </source>
</evidence>
<sequence>MATDDMCDHLAALALPLPTEGQVTPPEAFAEAVDAVLERREAYAEQLRTLYDAADQDPLLTELAVAGRQRAEADRQIRRLIAYGREFTPGPRPYALTALATAAGLGGHSSARVAYGDAEITEVAAITGARPRRRTTDDQTPDQQ</sequence>
<gene>
    <name evidence="1" type="ORF">BC739_009388</name>
</gene>
<dbReference type="RefSeq" id="WP_182840654.1">
    <property type="nucleotide sequence ID" value="NZ_BAAABQ010000083.1"/>
</dbReference>
<name>A0ABR6BZ00_9PSEU</name>
<proteinExistence type="predicted"/>
<protein>
    <recommendedName>
        <fullName evidence="3">DUF222 domain-containing protein</fullName>
    </recommendedName>
</protein>
<evidence type="ECO:0000313" key="2">
    <source>
        <dbReference type="Proteomes" id="UP000517916"/>
    </source>
</evidence>